<comment type="caution">
    <text evidence="2">The sequence shown here is derived from an EMBL/GenBank/DDBJ whole genome shotgun (WGS) entry which is preliminary data.</text>
</comment>
<evidence type="ECO:0000313" key="3">
    <source>
        <dbReference type="Proteomes" id="UP000295543"/>
    </source>
</evidence>
<reference evidence="2 3" key="1">
    <citation type="submission" date="2019-03" db="EMBL/GenBank/DDBJ databases">
        <title>Luteimonas zhaokaii sp.nov., isolated from the rectal contents of Plateau pika in Yushu, Qinghai Province, China.</title>
        <authorList>
            <person name="Zhang G."/>
        </authorList>
    </citation>
    <scope>NUCLEOTIDE SEQUENCE [LARGE SCALE GENOMIC DNA]</scope>
    <source>
        <strain evidence="2 3">THG-MD21</strain>
    </source>
</reference>
<evidence type="ECO:0000256" key="1">
    <source>
        <dbReference type="SAM" id="MobiDB-lite"/>
    </source>
</evidence>
<accession>A0A4R5UF17</accession>
<dbReference type="AlphaFoldDB" id="A0A4R5UF17"/>
<protein>
    <submittedName>
        <fullName evidence="2">Uncharacterized protein</fullName>
    </submittedName>
</protein>
<organism evidence="2 3">
    <name type="scientific">Luteimonas terrae</name>
    <dbReference type="NCBI Taxonomy" id="1530191"/>
    <lineage>
        <taxon>Bacteria</taxon>
        <taxon>Pseudomonadati</taxon>
        <taxon>Pseudomonadota</taxon>
        <taxon>Gammaproteobacteria</taxon>
        <taxon>Lysobacterales</taxon>
        <taxon>Lysobacteraceae</taxon>
        <taxon>Luteimonas</taxon>
    </lineage>
</organism>
<feature type="compositionally biased region" description="Basic and acidic residues" evidence="1">
    <location>
        <begin position="1"/>
        <end position="10"/>
    </location>
</feature>
<name>A0A4R5UF17_9GAMM</name>
<dbReference type="EMBL" id="SMTG01000002">
    <property type="protein sequence ID" value="TDK33918.1"/>
    <property type="molecule type" value="Genomic_DNA"/>
</dbReference>
<keyword evidence="3" id="KW-1185">Reference proteome</keyword>
<gene>
    <name evidence="2" type="ORF">E2F49_08030</name>
</gene>
<proteinExistence type="predicted"/>
<dbReference type="RefSeq" id="WP_133393313.1">
    <property type="nucleotide sequence ID" value="NZ_SMTG01000002.1"/>
</dbReference>
<feature type="region of interest" description="Disordered" evidence="1">
    <location>
        <begin position="1"/>
        <end position="37"/>
    </location>
</feature>
<dbReference type="Proteomes" id="UP000295543">
    <property type="component" value="Unassembled WGS sequence"/>
</dbReference>
<sequence length="59" mass="6067">MTGSDGRRGVSDGNGNAVFDGDEVTLGGGSGGDEAPTRMFQRDIAIACGGPYRSSWIPF</sequence>
<evidence type="ECO:0000313" key="2">
    <source>
        <dbReference type="EMBL" id="TDK33918.1"/>
    </source>
</evidence>